<dbReference type="Pfam" id="PF14237">
    <property type="entry name" value="GYF_2"/>
    <property type="match status" value="1"/>
</dbReference>
<dbReference type="Proteomes" id="UP001430306">
    <property type="component" value="Unassembled WGS sequence"/>
</dbReference>
<feature type="transmembrane region" description="Helical" evidence="2">
    <location>
        <begin position="252"/>
        <end position="274"/>
    </location>
</feature>
<feature type="compositionally biased region" description="Basic and acidic residues" evidence="1">
    <location>
        <begin position="69"/>
        <end position="81"/>
    </location>
</feature>
<dbReference type="InterPro" id="IPR025640">
    <property type="entry name" value="GYF_2"/>
</dbReference>
<evidence type="ECO:0000259" key="3">
    <source>
        <dbReference type="PROSITE" id="PS50829"/>
    </source>
</evidence>
<dbReference type="InterPro" id="IPR035445">
    <property type="entry name" value="GYF-like_dom_sf"/>
</dbReference>
<evidence type="ECO:0000256" key="2">
    <source>
        <dbReference type="SAM" id="Phobius"/>
    </source>
</evidence>
<gene>
    <name evidence="4" type="ORF">LOC71_04260</name>
</gene>
<feature type="compositionally biased region" description="Low complexity" evidence="1">
    <location>
        <begin position="107"/>
        <end position="118"/>
    </location>
</feature>
<protein>
    <submittedName>
        <fullName evidence="4">DUF4339 domain-containing protein</fullName>
    </submittedName>
</protein>
<evidence type="ECO:0000256" key="1">
    <source>
        <dbReference type="SAM" id="MobiDB-lite"/>
    </source>
</evidence>
<keyword evidence="2" id="KW-0472">Membrane</keyword>
<dbReference type="RefSeq" id="WP_230271627.1">
    <property type="nucleotide sequence ID" value="NZ_JAJKFW010000006.1"/>
</dbReference>
<evidence type="ECO:0000313" key="4">
    <source>
        <dbReference type="EMBL" id="MCC9641475.1"/>
    </source>
</evidence>
<accession>A0ABS8ND50</accession>
<reference evidence="4" key="1">
    <citation type="submission" date="2021-11" db="EMBL/GenBank/DDBJ databases">
        <title>Genome sequence.</title>
        <authorList>
            <person name="Sun Q."/>
        </authorList>
    </citation>
    <scope>NUCLEOTIDE SEQUENCE</scope>
    <source>
        <strain evidence="4">JC740</strain>
    </source>
</reference>
<dbReference type="EMBL" id="JAJKFW010000006">
    <property type="protein sequence ID" value="MCC9641475.1"/>
    <property type="molecule type" value="Genomic_DNA"/>
</dbReference>
<feature type="region of interest" description="Disordered" evidence="1">
    <location>
        <begin position="64"/>
        <end position="129"/>
    </location>
</feature>
<dbReference type="SUPFAM" id="SSF55277">
    <property type="entry name" value="GYF domain"/>
    <property type="match status" value="1"/>
</dbReference>
<dbReference type="PROSITE" id="PS50829">
    <property type="entry name" value="GYF"/>
    <property type="match status" value="1"/>
</dbReference>
<proteinExistence type="predicted"/>
<keyword evidence="2" id="KW-1133">Transmembrane helix</keyword>
<keyword evidence="2" id="KW-0812">Transmembrane</keyword>
<comment type="caution">
    <text evidence="4">The sequence shown here is derived from an EMBL/GenBank/DDBJ whole genome shotgun (WGS) entry which is preliminary data.</text>
</comment>
<organism evidence="4 5">
    <name type="scientific">Rhodopirellula halodulae</name>
    <dbReference type="NCBI Taxonomy" id="2894198"/>
    <lineage>
        <taxon>Bacteria</taxon>
        <taxon>Pseudomonadati</taxon>
        <taxon>Planctomycetota</taxon>
        <taxon>Planctomycetia</taxon>
        <taxon>Pirellulales</taxon>
        <taxon>Pirellulaceae</taxon>
        <taxon>Rhodopirellula</taxon>
    </lineage>
</organism>
<feature type="domain" description="GYF" evidence="3">
    <location>
        <begin position="137"/>
        <end position="192"/>
    </location>
</feature>
<name>A0ABS8ND50_9BACT</name>
<keyword evidence="5" id="KW-1185">Reference proteome</keyword>
<sequence length="275" mass="29289">MGVRFACHACGKRLNIKAELAGRRGVCPECSVRFRIPTVDQEFSNPIEEDSSGAHAVNSEFGQTSLSDANHEPHHESDDQTVRAQSHVASAGGPATIERPRVKTSRASANASTNAGAEAAHESPQEQTVESVLGDSTAIWYVRPPSGGQYGPADGPTMQQWITEGRIADAAMLWRDGWPDWKPAGEILRSIGMRGGGDGVHRPQQVDLTAPGNAHLVDPSLVDSPQAREGAEILPRGGPLDSSKSKRSRKRIAATVTLGLVLVVLVSALAFVILR</sequence>
<dbReference type="InterPro" id="IPR003169">
    <property type="entry name" value="GYF"/>
</dbReference>
<evidence type="ECO:0000313" key="5">
    <source>
        <dbReference type="Proteomes" id="UP001430306"/>
    </source>
</evidence>